<sequence length="282" mass="34322">MKMKKDKQWFVEQITHQQVLKMTKIRHGITNDNYKVMTNEGIYVLRIPKKEQIALDRENEENILKRIAKEDLDVTTLYFNAKTGIKITKWIPFIPFSLKKKKHVDLFFLQLKKLHSLEVKNIAPFAPFLRLKIFQNAHSFHPQFEYENEVLKHVQEIYQRYPLVLCHNDLLFYNLLVYKNQLYIIDYEYAGMNIALFDIVSFISENDIEDPSFYQEALCRYYGEVTTQLWHDFYWIYLFSDLLWSHWGYAMFEKLQKSIYLEIARQKEKRYHRFICYISNHL</sequence>
<dbReference type="Pfam" id="PF01636">
    <property type="entry name" value="APH"/>
    <property type="match status" value="1"/>
</dbReference>
<dbReference type="Proteomes" id="UP000886893">
    <property type="component" value="Unassembled WGS sequence"/>
</dbReference>
<gene>
    <name evidence="2" type="ORF">IAD04_04990</name>
</gene>
<proteinExistence type="predicted"/>
<evidence type="ECO:0000313" key="3">
    <source>
        <dbReference type="Proteomes" id="UP000886893"/>
    </source>
</evidence>
<dbReference type="SUPFAM" id="SSF56112">
    <property type="entry name" value="Protein kinase-like (PK-like)"/>
    <property type="match status" value="1"/>
</dbReference>
<dbReference type="InterPro" id="IPR011009">
    <property type="entry name" value="Kinase-like_dom_sf"/>
</dbReference>
<dbReference type="PANTHER" id="PTHR22603">
    <property type="entry name" value="CHOLINE/ETHANOALAMINE KINASE"/>
    <property type="match status" value="1"/>
</dbReference>
<feature type="domain" description="Aminoglycoside phosphotransferase" evidence="1">
    <location>
        <begin position="22"/>
        <end position="228"/>
    </location>
</feature>
<dbReference type="Gene3D" id="3.30.200.20">
    <property type="entry name" value="Phosphorylase Kinase, domain 1"/>
    <property type="match status" value="1"/>
</dbReference>
<accession>A0A9D1KAG7</accession>
<dbReference type="PANTHER" id="PTHR22603:SF66">
    <property type="entry name" value="ETHANOLAMINE KINASE"/>
    <property type="match status" value="1"/>
</dbReference>
<dbReference type="CDD" id="cd05151">
    <property type="entry name" value="ChoK-like"/>
    <property type="match status" value="1"/>
</dbReference>
<organism evidence="2 3">
    <name type="scientific">Candidatus Caccosoma faecigallinarum</name>
    <dbReference type="NCBI Taxonomy" id="2840720"/>
    <lineage>
        <taxon>Bacteria</taxon>
        <taxon>Bacillati</taxon>
        <taxon>Bacillota</taxon>
        <taxon>Bacillota incertae sedis</taxon>
        <taxon>Candidatus Caccosoma</taxon>
    </lineage>
</organism>
<dbReference type="Gene3D" id="3.90.1200.10">
    <property type="match status" value="1"/>
</dbReference>
<dbReference type="EMBL" id="DVKI01000155">
    <property type="protein sequence ID" value="HIT17709.1"/>
    <property type="molecule type" value="Genomic_DNA"/>
</dbReference>
<dbReference type="GO" id="GO:0004305">
    <property type="term" value="F:ethanolamine kinase activity"/>
    <property type="evidence" value="ECO:0007669"/>
    <property type="project" value="TreeGrafter"/>
</dbReference>
<reference evidence="2" key="1">
    <citation type="submission" date="2020-10" db="EMBL/GenBank/DDBJ databases">
        <authorList>
            <person name="Gilroy R."/>
        </authorList>
    </citation>
    <scope>NUCLEOTIDE SEQUENCE</scope>
    <source>
        <strain evidence="2">14508</strain>
    </source>
</reference>
<dbReference type="GO" id="GO:0005737">
    <property type="term" value="C:cytoplasm"/>
    <property type="evidence" value="ECO:0007669"/>
    <property type="project" value="TreeGrafter"/>
</dbReference>
<reference evidence="2" key="2">
    <citation type="journal article" date="2021" name="PeerJ">
        <title>Extensive microbial diversity within the chicken gut microbiome revealed by metagenomics and culture.</title>
        <authorList>
            <person name="Gilroy R."/>
            <person name="Ravi A."/>
            <person name="Getino M."/>
            <person name="Pursley I."/>
            <person name="Horton D.L."/>
            <person name="Alikhan N.F."/>
            <person name="Baker D."/>
            <person name="Gharbi K."/>
            <person name="Hall N."/>
            <person name="Watson M."/>
            <person name="Adriaenssens E.M."/>
            <person name="Foster-Nyarko E."/>
            <person name="Jarju S."/>
            <person name="Secka A."/>
            <person name="Antonio M."/>
            <person name="Oren A."/>
            <person name="Chaudhuri R.R."/>
            <person name="La Ragione R."/>
            <person name="Hildebrand F."/>
            <person name="Pallen M.J."/>
        </authorList>
    </citation>
    <scope>NUCLEOTIDE SEQUENCE</scope>
    <source>
        <strain evidence="2">14508</strain>
    </source>
</reference>
<evidence type="ECO:0000259" key="1">
    <source>
        <dbReference type="Pfam" id="PF01636"/>
    </source>
</evidence>
<evidence type="ECO:0000313" key="2">
    <source>
        <dbReference type="EMBL" id="HIT17709.1"/>
    </source>
</evidence>
<comment type="caution">
    <text evidence="2">The sequence shown here is derived from an EMBL/GenBank/DDBJ whole genome shotgun (WGS) entry which is preliminary data.</text>
</comment>
<protein>
    <submittedName>
        <fullName evidence="2">Phosphotransferase</fullName>
    </submittedName>
</protein>
<name>A0A9D1KAG7_9FIRM</name>
<dbReference type="AlphaFoldDB" id="A0A9D1KAG7"/>
<dbReference type="GO" id="GO:0006646">
    <property type="term" value="P:phosphatidylethanolamine biosynthetic process"/>
    <property type="evidence" value="ECO:0007669"/>
    <property type="project" value="TreeGrafter"/>
</dbReference>
<dbReference type="InterPro" id="IPR002575">
    <property type="entry name" value="Aminoglycoside_PTrfase"/>
</dbReference>